<keyword evidence="4 7" id="KW-0863">Zinc-finger</keyword>
<reference evidence="10" key="1">
    <citation type="submission" date="2020-10" db="EMBL/GenBank/DDBJ databases">
        <authorList>
            <person name="Han B."/>
            <person name="Lu T."/>
            <person name="Zhao Q."/>
            <person name="Huang X."/>
            <person name="Zhao Y."/>
        </authorList>
    </citation>
    <scope>NUCLEOTIDE SEQUENCE</scope>
</reference>
<keyword evidence="11" id="KW-1185">Reference proteome</keyword>
<dbReference type="PANTHER" id="PTHR14155">
    <property type="entry name" value="RING FINGER DOMAIN-CONTAINING"/>
    <property type="match status" value="1"/>
</dbReference>
<evidence type="ECO:0000256" key="8">
    <source>
        <dbReference type="SAM" id="Phobius"/>
    </source>
</evidence>
<organism evidence="10 11">
    <name type="scientific">Miscanthus lutarioriparius</name>
    <dbReference type="NCBI Taxonomy" id="422564"/>
    <lineage>
        <taxon>Eukaryota</taxon>
        <taxon>Viridiplantae</taxon>
        <taxon>Streptophyta</taxon>
        <taxon>Embryophyta</taxon>
        <taxon>Tracheophyta</taxon>
        <taxon>Spermatophyta</taxon>
        <taxon>Magnoliopsida</taxon>
        <taxon>Liliopsida</taxon>
        <taxon>Poales</taxon>
        <taxon>Poaceae</taxon>
        <taxon>PACMAD clade</taxon>
        <taxon>Panicoideae</taxon>
        <taxon>Andropogonodae</taxon>
        <taxon>Andropogoneae</taxon>
        <taxon>Saccharinae</taxon>
        <taxon>Miscanthus</taxon>
    </lineage>
</organism>
<feature type="domain" description="RING-type" evidence="9">
    <location>
        <begin position="137"/>
        <end position="179"/>
    </location>
</feature>
<dbReference type="EMBL" id="CAJGYO010000016">
    <property type="protein sequence ID" value="CAD6271874.1"/>
    <property type="molecule type" value="Genomic_DNA"/>
</dbReference>
<gene>
    <name evidence="10" type="ORF">NCGR_LOCUS55160</name>
</gene>
<evidence type="ECO:0000256" key="3">
    <source>
        <dbReference type="ARBA" id="ARBA00022723"/>
    </source>
</evidence>
<evidence type="ECO:0000313" key="11">
    <source>
        <dbReference type="Proteomes" id="UP000604825"/>
    </source>
</evidence>
<dbReference type="AlphaFoldDB" id="A0A811RPV1"/>
<dbReference type="SMART" id="SM00184">
    <property type="entry name" value="RING"/>
    <property type="match status" value="1"/>
</dbReference>
<dbReference type="GO" id="GO:0061630">
    <property type="term" value="F:ubiquitin protein ligase activity"/>
    <property type="evidence" value="ECO:0007669"/>
    <property type="project" value="UniProtKB-EC"/>
</dbReference>
<evidence type="ECO:0000259" key="9">
    <source>
        <dbReference type="PROSITE" id="PS50089"/>
    </source>
</evidence>
<keyword evidence="8" id="KW-0812">Transmembrane</keyword>
<dbReference type="Gene3D" id="3.30.40.10">
    <property type="entry name" value="Zinc/RING finger domain, C3HC4 (zinc finger)"/>
    <property type="match status" value="1"/>
</dbReference>
<evidence type="ECO:0000313" key="10">
    <source>
        <dbReference type="EMBL" id="CAD6271874.1"/>
    </source>
</evidence>
<sequence length="193" mass="19921">MAAQETAAGGGGGIPQQVVTRWRYGDVGDSNFAVHGRAVPLLVGLLCAVVVFVALCLYLRWRCHRYAPADDPEAADASSSSSSAAAAAAASLPGLDADAIHGLPVKLYRTPKTSAPPRIPGEAEAEADDDQAAEALCSICISALVAGEKVKELPPCGHCFHPDCVDAWLRSQPSCPLCRCLLAAAKADANDAV</sequence>
<feature type="transmembrane region" description="Helical" evidence="8">
    <location>
        <begin position="38"/>
        <end position="59"/>
    </location>
</feature>
<comment type="caution">
    <text evidence="10">The sequence shown here is derived from an EMBL/GenBank/DDBJ whole genome shotgun (WGS) entry which is preliminary data.</text>
</comment>
<evidence type="ECO:0000256" key="6">
    <source>
        <dbReference type="ARBA" id="ARBA00024209"/>
    </source>
</evidence>
<dbReference type="PROSITE" id="PS50089">
    <property type="entry name" value="ZF_RING_2"/>
    <property type="match status" value="1"/>
</dbReference>
<dbReference type="SUPFAM" id="SSF57850">
    <property type="entry name" value="RING/U-box"/>
    <property type="match status" value="1"/>
</dbReference>
<keyword evidence="8" id="KW-1133">Transmembrane helix</keyword>
<dbReference type="OrthoDB" id="8062037at2759"/>
<dbReference type="InterPro" id="IPR001841">
    <property type="entry name" value="Znf_RING"/>
</dbReference>
<protein>
    <recommendedName>
        <fullName evidence="2">RING-type E3 ubiquitin transferase</fullName>
        <ecNumber evidence="2">2.3.2.27</ecNumber>
    </recommendedName>
</protein>
<proteinExistence type="inferred from homology"/>
<evidence type="ECO:0000256" key="7">
    <source>
        <dbReference type="PROSITE-ProRule" id="PRU00175"/>
    </source>
</evidence>
<dbReference type="GO" id="GO:0008270">
    <property type="term" value="F:zinc ion binding"/>
    <property type="evidence" value="ECO:0007669"/>
    <property type="project" value="UniProtKB-KW"/>
</dbReference>
<dbReference type="InterPro" id="IPR053238">
    <property type="entry name" value="RING-H2_zinc_finger"/>
</dbReference>
<keyword evidence="8" id="KW-0472">Membrane</keyword>
<dbReference type="UniPathway" id="UPA00143"/>
<comment type="catalytic activity">
    <reaction evidence="1">
        <text>S-ubiquitinyl-[E2 ubiquitin-conjugating enzyme]-L-cysteine + [acceptor protein]-L-lysine = [E2 ubiquitin-conjugating enzyme]-L-cysteine + N(6)-ubiquitinyl-[acceptor protein]-L-lysine.</text>
        <dbReference type="EC" id="2.3.2.27"/>
    </reaction>
</comment>
<keyword evidence="3" id="KW-0479">Metal-binding</keyword>
<accession>A0A811RPV1</accession>
<evidence type="ECO:0000256" key="1">
    <source>
        <dbReference type="ARBA" id="ARBA00000900"/>
    </source>
</evidence>
<evidence type="ECO:0000256" key="2">
    <source>
        <dbReference type="ARBA" id="ARBA00012483"/>
    </source>
</evidence>
<dbReference type="Pfam" id="PF13639">
    <property type="entry name" value="zf-RING_2"/>
    <property type="match status" value="1"/>
</dbReference>
<comment type="similarity">
    <text evidence="6">Belongs to the RING-type zinc finger family. ATL subfamily.</text>
</comment>
<dbReference type="InterPro" id="IPR013083">
    <property type="entry name" value="Znf_RING/FYVE/PHD"/>
</dbReference>
<dbReference type="GO" id="GO:0016567">
    <property type="term" value="P:protein ubiquitination"/>
    <property type="evidence" value="ECO:0007669"/>
    <property type="project" value="UniProtKB-UniPathway"/>
</dbReference>
<dbReference type="PANTHER" id="PTHR14155:SF627">
    <property type="entry name" value="OS06G0192800 PROTEIN"/>
    <property type="match status" value="1"/>
</dbReference>
<evidence type="ECO:0000256" key="4">
    <source>
        <dbReference type="ARBA" id="ARBA00022771"/>
    </source>
</evidence>
<keyword evidence="5" id="KW-0862">Zinc</keyword>
<dbReference type="EC" id="2.3.2.27" evidence="2"/>
<dbReference type="Proteomes" id="UP000604825">
    <property type="component" value="Unassembled WGS sequence"/>
</dbReference>
<evidence type="ECO:0000256" key="5">
    <source>
        <dbReference type="ARBA" id="ARBA00022833"/>
    </source>
</evidence>
<name>A0A811RPV1_9POAL</name>